<protein>
    <submittedName>
        <fullName evidence="5">Cancer-related nucleoside-triphosphatase</fullName>
    </submittedName>
</protein>
<gene>
    <name evidence="5" type="ORF">KUF71_006638</name>
</gene>
<keyword evidence="6" id="KW-1185">Reference proteome</keyword>
<sequence>MMNPSAGSRAAAVQHIILTGPPGIGKTTIIKKVCSELQQKNIPIKGFYTTELREGGKRIGFDVVALSGETSSLARVGGGVGPRVGQYVVHLKSFESVALPIFQSPNNEGIIVIDEIGKMELLSKSFETATERAFSTSSTILGTIPIQKGKPIRLVELVRSHPSVRLMTVSELFYNNVLMNRTTCKFFSFLSSG</sequence>
<dbReference type="Gene3D" id="3.40.50.300">
    <property type="entry name" value="P-loop containing nucleotide triphosphate hydrolases"/>
    <property type="match status" value="1"/>
</dbReference>
<evidence type="ECO:0000259" key="4">
    <source>
        <dbReference type="SMART" id="SM00382"/>
    </source>
</evidence>
<evidence type="ECO:0000313" key="6">
    <source>
        <dbReference type="Proteomes" id="UP001219518"/>
    </source>
</evidence>
<organism evidence="5 6">
    <name type="scientific">Frankliniella fusca</name>
    <dbReference type="NCBI Taxonomy" id="407009"/>
    <lineage>
        <taxon>Eukaryota</taxon>
        <taxon>Metazoa</taxon>
        <taxon>Ecdysozoa</taxon>
        <taxon>Arthropoda</taxon>
        <taxon>Hexapoda</taxon>
        <taxon>Insecta</taxon>
        <taxon>Pterygota</taxon>
        <taxon>Neoptera</taxon>
        <taxon>Paraneoptera</taxon>
        <taxon>Thysanoptera</taxon>
        <taxon>Terebrantia</taxon>
        <taxon>Thripoidea</taxon>
        <taxon>Thripidae</taxon>
        <taxon>Frankliniella</taxon>
    </lineage>
</organism>
<reference evidence="5" key="2">
    <citation type="journal article" date="2023" name="BMC Genomics">
        <title>Pest status, molecular evolution, and epigenetic factors derived from the genome assembly of Frankliniella fusca, a thysanopteran phytovirus vector.</title>
        <authorList>
            <person name="Catto M.A."/>
            <person name="Labadie P.E."/>
            <person name="Jacobson A.L."/>
            <person name="Kennedy G.G."/>
            <person name="Srinivasan R."/>
            <person name="Hunt B.G."/>
        </authorList>
    </citation>
    <scope>NUCLEOTIDE SEQUENCE</scope>
    <source>
        <strain evidence="5">PL_HMW_Pooled</strain>
    </source>
</reference>
<dbReference type="PANTHER" id="PTHR43146:SF1">
    <property type="entry name" value="CANCER-RELATED NUCLEOSIDE-TRIPHOSPHATASE"/>
    <property type="match status" value="1"/>
</dbReference>
<accession>A0AAE1H8X1</accession>
<dbReference type="PANTHER" id="PTHR43146">
    <property type="entry name" value="CANCER-RELATED NUCLEOSIDE-TRIPHOSPHATASE"/>
    <property type="match status" value="1"/>
</dbReference>
<dbReference type="SMART" id="SM00382">
    <property type="entry name" value="AAA"/>
    <property type="match status" value="1"/>
</dbReference>
<dbReference type="AlphaFoldDB" id="A0AAE1H8X1"/>
<reference evidence="5" key="1">
    <citation type="submission" date="2021-07" db="EMBL/GenBank/DDBJ databases">
        <authorList>
            <person name="Catto M.A."/>
            <person name="Jacobson A."/>
            <person name="Kennedy G."/>
            <person name="Labadie P."/>
            <person name="Hunt B.G."/>
            <person name="Srinivasan R."/>
        </authorList>
    </citation>
    <scope>NUCLEOTIDE SEQUENCE</scope>
    <source>
        <strain evidence="5">PL_HMW_Pooled</strain>
        <tissue evidence="5">Head</tissue>
    </source>
</reference>
<evidence type="ECO:0000256" key="2">
    <source>
        <dbReference type="ARBA" id="ARBA00022801"/>
    </source>
</evidence>
<comment type="caution">
    <text evidence="5">The sequence shown here is derived from an EMBL/GenBank/DDBJ whole genome shotgun (WGS) entry which is preliminary data.</text>
</comment>
<dbReference type="Proteomes" id="UP001219518">
    <property type="component" value="Unassembled WGS sequence"/>
</dbReference>
<dbReference type="Pfam" id="PF03266">
    <property type="entry name" value="NTPase_1"/>
    <property type="match status" value="1"/>
</dbReference>
<feature type="domain" description="AAA+ ATPase" evidence="4">
    <location>
        <begin position="12"/>
        <end position="172"/>
    </location>
</feature>
<dbReference type="InterPro" id="IPR027417">
    <property type="entry name" value="P-loop_NTPase"/>
</dbReference>
<dbReference type="InterPro" id="IPR003593">
    <property type="entry name" value="AAA+_ATPase"/>
</dbReference>
<proteinExistence type="predicted"/>
<evidence type="ECO:0000256" key="1">
    <source>
        <dbReference type="ARBA" id="ARBA00022741"/>
    </source>
</evidence>
<evidence type="ECO:0000256" key="3">
    <source>
        <dbReference type="ARBA" id="ARBA00022840"/>
    </source>
</evidence>
<dbReference type="GO" id="GO:0005524">
    <property type="term" value="F:ATP binding"/>
    <property type="evidence" value="ECO:0007669"/>
    <property type="project" value="UniProtKB-KW"/>
</dbReference>
<keyword evidence="1" id="KW-0547">Nucleotide-binding</keyword>
<dbReference type="EMBL" id="JAHWGI010000641">
    <property type="protein sequence ID" value="KAK3916930.1"/>
    <property type="molecule type" value="Genomic_DNA"/>
</dbReference>
<name>A0AAE1H8X1_9NEOP</name>
<keyword evidence="3" id="KW-0067">ATP-binding</keyword>
<evidence type="ECO:0000313" key="5">
    <source>
        <dbReference type="EMBL" id="KAK3916930.1"/>
    </source>
</evidence>
<dbReference type="GO" id="GO:0017111">
    <property type="term" value="F:ribonucleoside triphosphate phosphatase activity"/>
    <property type="evidence" value="ECO:0007669"/>
    <property type="project" value="InterPro"/>
</dbReference>
<keyword evidence="2" id="KW-0378">Hydrolase</keyword>
<dbReference type="InterPro" id="IPR004948">
    <property type="entry name" value="Nuc-triphosphatase_THEP1"/>
</dbReference>
<dbReference type="SUPFAM" id="SSF52540">
    <property type="entry name" value="P-loop containing nucleoside triphosphate hydrolases"/>
    <property type="match status" value="1"/>
</dbReference>